<proteinExistence type="predicted"/>
<gene>
    <name evidence="1" type="ORF">LTR82_017628</name>
</gene>
<reference evidence="1" key="1">
    <citation type="submission" date="2021-12" db="EMBL/GenBank/DDBJ databases">
        <title>Black yeast isolated from Biological Soil Crust.</title>
        <authorList>
            <person name="Kurbessoian T."/>
        </authorList>
    </citation>
    <scope>NUCLEOTIDE SEQUENCE</scope>
    <source>
        <strain evidence="1">CCFEE 5208</strain>
    </source>
</reference>
<accession>A0AAN6IZK0</accession>
<name>A0AAN6IZK0_9PEZI</name>
<evidence type="ECO:0000313" key="2">
    <source>
        <dbReference type="Proteomes" id="UP001168146"/>
    </source>
</evidence>
<organism evidence="1 2">
    <name type="scientific">Friedmanniomyces endolithicus</name>
    <dbReference type="NCBI Taxonomy" id="329885"/>
    <lineage>
        <taxon>Eukaryota</taxon>
        <taxon>Fungi</taxon>
        <taxon>Dikarya</taxon>
        <taxon>Ascomycota</taxon>
        <taxon>Pezizomycotina</taxon>
        <taxon>Dothideomycetes</taxon>
        <taxon>Dothideomycetidae</taxon>
        <taxon>Mycosphaerellales</taxon>
        <taxon>Teratosphaeriaceae</taxon>
        <taxon>Friedmanniomyces</taxon>
    </lineage>
</organism>
<evidence type="ECO:0000313" key="1">
    <source>
        <dbReference type="EMBL" id="KAK0303174.1"/>
    </source>
</evidence>
<dbReference type="EMBL" id="JASUXU010000156">
    <property type="protein sequence ID" value="KAK0303174.1"/>
    <property type="molecule type" value="Genomic_DNA"/>
</dbReference>
<protein>
    <submittedName>
        <fullName evidence="1">Uncharacterized protein</fullName>
    </submittedName>
</protein>
<sequence>MFGFQDRETMTRRATHIRQGATQVVILAIYLEYYVRPRQQELKGVIDALSIASATNQPNLQWYGYHGGRLLGFPKEYLIPNGIPEEAVVAWIPAKGRPFDIPIHLGTMEIPEALVVDAGGSRDFKIWNWAEDEIYTRTGVRSLQMVQRLMRALCVEASDYDVGQ</sequence>
<dbReference type="Proteomes" id="UP001168146">
    <property type="component" value="Unassembled WGS sequence"/>
</dbReference>
<comment type="caution">
    <text evidence="1">The sequence shown here is derived from an EMBL/GenBank/DDBJ whole genome shotgun (WGS) entry which is preliminary data.</text>
</comment>
<dbReference type="AlphaFoldDB" id="A0AAN6IZK0"/>